<evidence type="ECO:0000256" key="3">
    <source>
        <dbReference type="ARBA" id="ARBA00022630"/>
    </source>
</evidence>
<comment type="cofactor">
    <cofactor evidence="1 5">
        <name>FAD</name>
        <dbReference type="ChEBI" id="CHEBI:57692"/>
    </cofactor>
</comment>
<dbReference type="InterPro" id="IPR037069">
    <property type="entry name" value="AcylCoA_DH/ox_N_sf"/>
</dbReference>
<comment type="similarity">
    <text evidence="2 5">Belongs to the acyl-CoA dehydrogenase family.</text>
</comment>
<organism evidence="10 11">
    <name type="scientific">Spongiibacter nanhainus</name>
    <dbReference type="NCBI Taxonomy" id="2794344"/>
    <lineage>
        <taxon>Bacteria</taxon>
        <taxon>Pseudomonadati</taxon>
        <taxon>Pseudomonadota</taxon>
        <taxon>Gammaproteobacteria</taxon>
        <taxon>Cellvibrionales</taxon>
        <taxon>Spongiibacteraceae</taxon>
        <taxon>Spongiibacter</taxon>
    </lineage>
</organism>
<evidence type="ECO:0000259" key="6">
    <source>
        <dbReference type="Pfam" id="PF00441"/>
    </source>
</evidence>
<gene>
    <name evidence="10" type="ORF">I6N98_16375</name>
</gene>
<feature type="domain" description="Acyl-CoA oxidase/dehydrogenase middle" evidence="7">
    <location>
        <begin position="163"/>
        <end position="267"/>
    </location>
</feature>
<proteinExistence type="inferred from homology"/>
<evidence type="ECO:0000313" key="11">
    <source>
        <dbReference type="Proteomes" id="UP000596063"/>
    </source>
</evidence>
<evidence type="ECO:0000313" key="10">
    <source>
        <dbReference type="EMBL" id="QQD17895.1"/>
    </source>
</evidence>
<sequence>MISDKLFTRRDLAFWLFEFGDVASTLSLPEYSECSTDDIEAMLDAVIDIAEREFVGMADLLDANEPRLEDGRVWNHPRLKPALKAYINSGFFSAGFSPQWGGMGLPYSVSQMLSVPTMAHAGTGVGYLFITAAAANMLDVVGSTEQKARYLPKLVSGEWFGTMMLSEPHAGSSVGDIRTRATLQPDGSYHLRGSKMWISGGDHDLSDNIVHMVLAKIENRDGSLTPGSAGVSLFLVPKYRVNDDGSLGEHNGVVISGLNHKMGQRGIVNTVPVLGEDSPCVGELLGQPGKGLAGMFHMMNEARIGVGFSAAQLAWFGYRYSLDYAKERTQGRLNPDPSTPPVEIIQHADVRRMLLAQKAISEGGMGLCSYAAALVDQARMGTEPEQQERAALLAVLTPVVKSWPSMHGLEANHYAIQVMGGYGYTRDFPVERMYRDNRLNEIHEGTTGIQSMDLLGRKLLKEQGAGLKVLAAAMLSTAAEASDYPQLKAWGKALEEATARLNSTSQALAEAAATGQLSAAMANSVTYLDMTGQTVVAWIWLRMALVASQALAAGSSEEDFYHGKLSACHYFFRYELPKTQSQAELLLSMDTTCLDISDGGF</sequence>
<evidence type="ECO:0000259" key="7">
    <source>
        <dbReference type="Pfam" id="PF02770"/>
    </source>
</evidence>
<dbReference type="PANTHER" id="PTHR42803">
    <property type="entry name" value="ACYL-COA DEHYDROGENASE"/>
    <property type="match status" value="1"/>
</dbReference>
<dbReference type="Gene3D" id="1.10.540.10">
    <property type="entry name" value="Acyl-CoA dehydrogenase/oxidase, N-terminal domain"/>
    <property type="match status" value="1"/>
</dbReference>
<evidence type="ECO:0000256" key="4">
    <source>
        <dbReference type="ARBA" id="ARBA00022827"/>
    </source>
</evidence>
<keyword evidence="3 5" id="KW-0285">Flavoprotein</keyword>
<evidence type="ECO:0000259" key="9">
    <source>
        <dbReference type="Pfam" id="PF12806"/>
    </source>
</evidence>
<dbReference type="GO" id="GO:0003995">
    <property type="term" value="F:acyl-CoA dehydrogenase activity"/>
    <property type="evidence" value="ECO:0007669"/>
    <property type="project" value="InterPro"/>
</dbReference>
<keyword evidence="5" id="KW-0560">Oxidoreductase</keyword>
<dbReference type="SUPFAM" id="SSF56645">
    <property type="entry name" value="Acyl-CoA dehydrogenase NM domain-like"/>
    <property type="match status" value="1"/>
</dbReference>
<dbReference type="InterPro" id="IPR006089">
    <property type="entry name" value="Acyl-CoA_DH_CS"/>
</dbReference>
<dbReference type="AlphaFoldDB" id="A0A7T4QZZ1"/>
<keyword evidence="11" id="KW-1185">Reference proteome</keyword>
<evidence type="ECO:0000259" key="8">
    <source>
        <dbReference type="Pfam" id="PF02771"/>
    </source>
</evidence>
<dbReference type="Pfam" id="PF02771">
    <property type="entry name" value="Acyl-CoA_dh_N"/>
    <property type="match status" value="1"/>
</dbReference>
<dbReference type="Pfam" id="PF12806">
    <property type="entry name" value="Acyl-CoA_dh_C"/>
    <property type="match status" value="1"/>
</dbReference>
<dbReference type="Pfam" id="PF02770">
    <property type="entry name" value="Acyl-CoA_dh_M"/>
    <property type="match status" value="1"/>
</dbReference>
<dbReference type="InterPro" id="IPR009075">
    <property type="entry name" value="AcylCo_DH/oxidase_C"/>
</dbReference>
<dbReference type="KEGG" id="snan:I6N98_16375"/>
<protein>
    <submittedName>
        <fullName evidence="10">Acyl-CoA dehydrogenase</fullName>
    </submittedName>
</protein>
<dbReference type="InterPro" id="IPR052166">
    <property type="entry name" value="Diverse_Acyl-CoA_DH"/>
</dbReference>
<dbReference type="SUPFAM" id="SSF47203">
    <property type="entry name" value="Acyl-CoA dehydrogenase C-terminal domain-like"/>
    <property type="match status" value="1"/>
</dbReference>
<dbReference type="Pfam" id="PF00441">
    <property type="entry name" value="Acyl-CoA_dh_1"/>
    <property type="match status" value="1"/>
</dbReference>
<dbReference type="Gene3D" id="1.20.140.10">
    <property type="entry name" value="Butyryl-CoA Dehydrogenase, subunit A, domain 3"/>
    <property type="match status" value="1"/>
</dbReference>
<name>A0A7T4QZZ1_9GAMM</name>
<evidence type="ECO:0000256" key="2">
    <source>
        <dbReference type="ARBA" id="ARBA00009347"/>
    </source>
</evidence>
<dbReference type="PANTHER" id="PTHR42803:SF3">
    <property type="entry name" value="ACYL-COA DEHYDROGENASE-RELATED"/>
    <property type="match status" value="1"/>
</dbReference>
<feature type="domain" description="Acyl-CoA dehydrogenase/oxidase N-terminal" evidence="8">
    <location>
        <begin position="36"/>
        <end position="158"/>
    </location>
</feature>
<dbReference type="InterPro" id="IPR046373">
    <property type="entry name" value="Acyl-CoA_Oxase/DH_mid-dom_sf"/>
</dbReference>
<dbReference type="EMBL" id="CP066167">
    <property type="protein sequence ID" value="QQD17895.1"/>
    <property type="molecule type" value="Genomic_DNA"/>
</dbReference>
<reference evidence="10 11" key="1">
    <citation type="submission" date="2020-12" db="EMBL/GenBank/DDBJ databases">
        <authorList>
            <person name="Shan Y."/>
        </authorList>
    </citation>
    <scope>NUCLEOTIDE SEQUENCE [LARGE SCALE GENOMIC DNA]</scope>
    <source>
        <strain evidence="11">csc3.9</strain>
    </source>
</reference>
<dbReference type="InterPro" id="IPR006091">
    <property type="entry name" value="Acyl-CoA_Oxase/DH_mid-dom"/>
</dbReference>
<dbReference type="GO" id="GO:0050660">
    <property type="term" value="F:flavin adenine dinucleotide binding"/>
    <property type="evidence" value="ECO:0007669"/>
    <property type="project" value="InterPro"/>
</dbReference>
<dbReference type="InterPro" id="IPR009100">
    <property type="entry name" value="AcylCoA_DH/oxidase_NM_dom_sf"/>
</dbReference>
<dbReference type="PROSITE" id="PS00073">
    <property type="entry name" value="ACYL_COA_DH_2"/>
    <property type="match status" value="1"/>
</dbReference>
<dbReference type="InterPro" id="IPR036250">
    <property type="entry name" value="AcylCo_DH-like_C"/>
</dbReference>
<accession>A0A7T4QZZ1</accession>
<evidence type="ECO:0000256" key="5">
    <source>
        <dbReference type="RuleBase" id="RU362125"/>
    </source>
</evidence>
<keyword evidence="4 5" id="KW-0274">FAD</keyword>
<feature type="domain" description="Acyl-CoA dehydrogenase/oxidase C-terminal" evidence="6">
    <location>
        <begin position="289"/>
        <end position="454"/>
    </location>
</feature>
<dbReference type="InterPro" id="IPR025878">
    <property type="entry name" value="Acyl-CoA_dh-like_C_dom"/>
</dbReference>
<evidence type="ECO:0000256" key="1">
    <source>
        <dbReference type="ARBA" id="ARBA00001974"/>
    </source>
</evidence>
<dbReference type="InterPro" id="IPR013786">
    <property type="entry name" value="AcylCoA_DH/ox_N"/>
</dbReference>
<dbReference type="Proteomes" id="UP000596063">
    <property type="component" value="Chromosome"/>
</dbReference>
<dbReference type="RefSeq" id="WP_198569394.1">
    <property type="nucleotide sequence ID" value="NZ_CP066167.1"/>
</dbReference>
<feature type="domain" description="Acetyl-CoA dehydrogenase-like C-terminal" evidence="9">
    <location>
        <begin position="474"/>
        <end position="596"/>
    </location>
</feature>
<dbReference type="Gene3D" id="2.40.110.10">
    <property type="entry name" value="Butyryl-CoA Dehydrogenase, subunit A, domain 2"/>
    <property type="match status" value="1"/>
</dbReference>